<dbReference type="GO" id="GO:0006309">
    <property type="term" value="P:apoptotic DNA fragmentation"/>
    <property type="evidence" value="ECO:0007669"/>
    <property type="project" value="TreeGrafter"/>
</dbReference>
<dbReference type="SUPFAM" id="SSF54060">
    <property type="entry name" value="His-Me finger endonucleases"/>
    <property type="match status" value="1"/>
</dbReference>
<sequence length="330" mass="36019">FESGATLDFICPNRNNIIDTTSTGAALLTARCVSGNNFLIGGTSVNWELLSCSGAPTRAIRDTGRTCNNGKGQELEAGFAVDDGRFFVSIVICFNRNLQIAYYSYINQTAAINERPTGTARPSWVQGTGIYTIGTVNNLYLRANQRIALNSLLGLPAESTQYVQASGNFYLARGHLTARGDGFYAAQQNASFYMQNAAPQWQTFNGFNWYQVEIDVRDYAEASGSEVARITGAPTELHLFINATSRALPVPAISWKVAYNPVTQAGIALIGVNNPYEREFKPICRDVSASIPWFTCRSDLTRGYCYACAISDLRAVVADLSEFPVTSLLT</sequence>
<evidence type="ECO:0000256" key="5">
    <source>
        <dbReference type="PIRSR" id="PIRSR640255-2"/>
    </source>
</evidence>
<dbReference type="InterPro" id="IPR044925">
    <property type="entry name" value="His-Me_finger_sf"/>
</dbReference>
<reference evidence="7" key="1">
    <citation type="journal article" date="2013" name="Genome Biol.">
        <title>Draft genome of the mountain pine beetle, Dendroctonus ponderosae Hopkins, a major forest pest.</title>
        <authorList>
            <person name="Keeling C.I."/>
            <person name="Yuen M.M."/>
            <person name="Liao N.Y."/>
            <person name="Docking T.R."/>
            <person name="Chan S.K."/>
            <person name="Taylor G.A."/>
            <person name="Palmquist D.L."/>
            <person name="Jackman S.D."/>
            <person name="Nguyen A."/>
            <person name="Li M."/>
            <person name="Henderson H."/>
            <person name="Janes J.K."/>
            <person name="Zhao Y."/>
            <person name="Pandoh P."/>
            <person name="Moore R."/>
            <person name="Sperling F.A."/>
            <person name="Huber D.P."/>
            <person name="Birol I."/>
            <person name="Jones S.J."/>
            <person name="Bohlmann J."/>
        </authorList>
    </citation>
    <scope>NUCLEOTIDE SEQUENCE</scope>
</reference>
<name>N6UD28_DENPD</name>
<feature type="non-terminal residue" evidence="7">
    <location>
        <position position="1"/>
    </location>
</feature>
<organism evidence="7">
    <name type="scientific">Dendroctonus ponderosae</name>
    <name type="common">Mountain pine beetle</name>
    <dbReference type="NCBI Taxonomy" id="77166"/>
    <lineage>
        <taxon>Eukaryota</taxon>
        <taxon>Metazoa</taxon>
        <taxon>Ecdysozoa</taxon>
        <taxon>Arthropoda</taxon>
        <taxon>Hexapoda</taxon>
        <taxon>Insecta</taxon>
        <taxon>Pterygota</taxon>
        <taxon>Neoptera</taxon>
        <taxon>Endopterygota</taxon>
        <taxon>Coleoptera</taxon>
        <taxon>Polyphaga</taxon>
        <taxon>Cucujiformia</taxon>
        <taxon>Curculionidae</taxon>
        <taxon>Scolytinae</taxon>
        <taxon>Dendroctonus</taxon>
    </lineage>
</organism>
<dbReference type="EMBL" id="KB737871">
    <property type="protein sequence ID" value="ENN82867.1"/>
    <property type="molecule type" value="Genomic_DNA"/>
</dbReference>
<dbReference type="OrthoDB" id="5960141at2759"/>
<evidence type="ECO:0000313" key="8">
    <source>
        <dbReference type="EMBL" id="ENN82867.1"/>
    </source>
</evidence>
<proteinExistence type="inferred from homology"/>
<keyword evidence="3" id="KW-0255">Endonuclease</keyword>
<dbReference type="GO" id="GO:0005634">
    <property type="term" value="C:nucleus"/>
    <property type="evidence" value="ECO:0007669"/>
    <property type="project" value="TreeGrafter"/>
</dbReference>
<evidence type="ECO:0000313" key="7">
    <source>
        <dbReference type="EMBL" id="ENN78541.1"/>
    </source>
</evidence>
<dbReference type="Pfam" id="PF01223">
    <property type="entry name" value="Endonuclease_NS"/>
    <property type="match status" value="1"/>
</dbReference>
<keyword evidence="3" id="KW-0378">Hydrolase</keyword>
<dbReference type="GO" id="GO:0004521">
    <property type="term" value="F:RNA endonuclease activity"/>
    <property type="evidence" value="ECO:0007669"/>
    <property type="project" value="TreeGrafter"/>
</dbReference>
<dbReference type="PANTHER" id="PTHR13966:SF19">
    <property type="entry name" value="NUCLEASE EXOG, MITOCHONDRIAL"/>
    <property type="match status" value="1"/>
</dbReference>
<protein>
    <recommendedName>
        <fullName evidence="6">DNA/RNA non-specific endonuclease/pyrophosphatase/phosphodiesterase domain-containing protein</fullName>
    </recommendedName>
</protein>
<keyword evidence="2" id="KW-0540">Nuclease</keyword>
<dbReference type="PANTHER" id="PTHR13966">
    <property type="entry name" value="ENDONUCLEASE RELATED"/>
    <property type="match status" value="1"/>
</dbReference>
<gene>
    <name evidence="8" type="ORF">YQE_00769</name>
    <name evidence="7" type="ORF">YQE_04991</name>
</gene>
<dbReference type="OMA" id="HNGTICA"/>
<dbReference type="AlphaFoldDB" id="N6UD28"/>
<evidence type="ECO:0000259" key="6">
    <source>
        <dbReference type="SMART" id="SM00892"/>
    </source>
</evidence>
<accession>N6UD28</accession>
<evidence type="ECO:0000256" key="4">
    <source>
        <dbReference type="PIRSR" id="PIRSR640255-1"/>
    </source>
</evidence>
<feature type="active site" description="Proton acceptor" evidence="4">
    <location>
        <position position="175"/>
    </location>
</feature>
<feature type="binding site" evidence="5">
    <location>
        <position position="205"/>
    </location>
    <ligand>
        <name>Mg(2+)</name>
        <dbReference type="ChEBI" id="CHEBI:18420"/>
        <note>catalytic</note>
    </ligand>
</feature>
<dbReference type="GO" id="GO:0046872">
    <property type="term" value="F:metal ion binding"/>
    <property type="evidence" value="ECO:0007669"/>
    <property type="project" value="UniProtKB-KW"/>
</dbReference>
<dbReference type="GO" id="GO:0005743">
    <property type="term" value="C:mitochondrial inner membrane"/>
    <property type="evidence" value="ECO:0007669"/>
    <property type="project" value="TreeGrafter"/>
</dbReference>
<dbReference type="EMBL" id="KB740872">
    <property type="protein sequence ID" value="ENN78541.1"/>
    <property type="molecule type" value="Genomic_DNA"/>
</dbReference>
<dbReference type="Gene3D" id="3.40.570.10">
    <property type="entry name" value="Extracellular Endonuclease, subunit A"/>
    <property type="match status" value="1"/>
</dbReference>
<dbReference type="GO" id="GO:0003676">
    <property type="term" value="F:nucleic acid binding"/>
    <property type="evidence" value="ECO:0007669"/>
    <property type="project" value="InterPro"/>
</dbReference>
<dbReference type="SMART" id="SM00892">
    <property type="entry name" value="Endonuclease_NS"/>
    <property type="match status" value="1"/>
</dbReference>
<dbReference type="InterPro" id="IPR040255">
    <property type="entry name" value="Non-specific_endonuclease"/>
</dbReference>
<evidence type="ECO:0000256" key="1">
    <source>
        <dbReference type="ARBA" id="ARBA00010052"/>
    </source>
</evidence>
<dbReference type="InterPro" id="IPR044929">
    <property type="entry name" value="DNA/RNA_non-sp_Endonuclease_sf"/>
</dbReference>
<comment type="similarity">
    <text evidence="1">Belongs to the DNA/RNA non-specific endonuclease family.</text>
</comment>
<dbReference type="InterPro" id="IPR001604">
    <property type="entry name" value="Endo_G_ENPP1-like_dom"/>
</dbReference>
<feature type="domain" description="DNA/RNA non-specific endonuclease/pyrophosphatase/phosphodiesterase" evidence="6">
    <location>
        <begin position="86"/>
        <end position="313"/>
    </location>
</feature>
<keyword evidence="5" id="KW-0479">Metal-binding</keyword>
<evidence type="ECO:0000256" key="2">
    <source>
        <dbReference type="ARBA" id="ARBA00022722"/>
    </source>
</evidence>
<evidence type="ECO:0000256" key="3">
    <source>
        <dbReference type="ARBA" id="ARBA00022759"/>
    </source>
</evidence>
<dbReference type="GO" id="GO:0000014">
    <property type="term" value="F:single-stranded DNA endodeoxyribonuclease activity"/>
    <property type="evidence" value="ECO:0007669"/>
    <property type="project" value="TreeGrafter"/>
</dbReference>
<dbReference type="HOGENOM" id="CLU_048495_1_0_1"/>